<sequence length="419" mass="46334">MSLVSNLSPSRRRFLSLTAGASVGFFPKPFARANNTANDHQQPYTTIDWDNCQAIGSVSHAHCRSQTSLDLLVRRGLRHLAISNYYPSAPCTPGERIGQFRVQQDFATVKGEGYVRRDFAWNEILTDPEQGWVEELPESLKDQVPFETGGSCFTQIQTDVTLCPNAEHHSMTDSRGHFNSVGSTFASGTFDVRGKYGLHRHGYAMGTGLPWREAFERIIAALQVPDGGGITINHPKWSGMSPVQIQEHLDFDPRVLGIEIWNQTAEQLNGKGWSLAEWDAVLATGRRCYGFAVSDHAHNSDPGFQGRNVLLVDGTTATADLPAACLRAYRRGDFYCSLDGKLQLRRCQFQDGKLRAEVSQASQLRVITAAGIVHEQAGKEINWTVPAGKAAGQQHVFVRVEADQRDGTDRLFSQAFQLA</sequence>
<dbReference type="InterPro" id="IPR006311">
    <property type="entry name" value="TAT_signal"/>
</dbReference>
<dbReference type="AlphaFoldDB" id="A0A5B9QM96"/>
<proteinExistence type="predicted"/>
<name>A0A5B9QM96_9BACT</name>
<dbReference type="PROSITE" id="PS51318">
    <property type="entry name" value="TAT"/>
    <property type="match status" value="1"/>
</dbReference>
<reference evidence="1 2" key="1">
    <citation type="submission" date="2019-08" db="EMBL/GenBank/DDBJ databases">
        <title>Deep-cultivation of Planctomycetes and their phenomic and genomic characterization uncovers novel biology.</title>
        <authorList>
            <person name="Wiegand S."/>
            <person name="Jogler M."/>
            <person name="Boedeker C."/>
            <person name="Pinto D."/>
            <person name="Vollmers J."/>
            <person name="Rivas-Marin E."/>
            <person name="Kohn T."/>
            <person name="Peeters S.H."/>
            <person name="Heuer A."/>
            <person name="Rast P."/>
            <person name="Oberbeckmann S."/>
            <person name="Bunk B."/>
            <person name="Jeske O."/>
            <person name="Meyerdierks A."/>
            <person name="Storesund J.E."/>
            <person name="Kallscheuer N."/>
            <person name="Luecker S."/>
            <person name="Lage O.M."/>
            <person name="Pohl T."/>
            <person name="Merkel B.J."/>
            <person name="Hornburger P."/>
            <person name="Mueller R.-W."/>
            <person name="Bruemmer F."/>
            <person name="Labrenz M."/>
            <person name="Spormann A.M."/>
            <person name="Op den Camp H."/>
            <person name="Overmann J."/>
            <person name="Amann R."/>
            <person name="Jetten M.S.M."/>
            <person name="Mascher T."/>
            <person name="Medema M.H."/>
            <person name="Devos D.P."/>
            <person name="Kaster A.-K."/>
            <person name="Ovreas L."/>
            <person name="Rohde M."/>
            <person name="Galperin M.Y."/>
            <person name="Jogler C."/>
        </authorList>
    </citation>
    <scope>NUCLEOTIDE SEQUENCE [LARGE SCALE GENOMIC DNA]</scope>
    <source>
        <strain evidence="1 2">UC8</strain>
    </source>
</reference>
<dbReference type="Proteomes" id="UP000325286">
    <property type="component" value="Chromosome"/>
</dbReference>
<gene>
    <name evidence="1" type="ORF">UC8_21240</name>
</gene>
<dbReference type="EMBL" id="CP042914">
    <property type="protein sequence ID" value="QEG40118.1"/>
    <property type="molecule type" value="Genomic_DNA"/>
</dbReference>
<accession>A0A5B9QM96</accession>
<evidence type="ECO:0000313" key="2">
    <source>
        <dbReference type="Proteomes" id="UP000325286"/>
    </source>
</evidence>
<evidence type="ECO:0000313" key="1">
    <source>
        <dbReference type="EMBL" id="QEG40118.1"/>
    </source>
</evidence>
<keyword evidence="2" id="KW-1185">Reference proteome</keyword>
<organism evidence="1 2">
    <name type="scientific">Roseimaritima ulvae</name>
    <dbReference type="NCBI Taxonomy" id="980254"/>
    <lineage>
        <taxon>Bacteria</taxon>
        <taxon>Pseudomonadati</taxon>
        <taxon>Planctomycetota</taxon>
        <taxon>Planctomycetia</taxon>
        <taxon>Pirellulales</taxon>
        <taxon>Pirellulaceae</taxon>
        <taxon>Roseimaritima</taxon>
    </lineage>
</organism>
<dbReference type="KEGG" id="rul:UC8_21240"/>
<protein>
    <submittedName>
        <fullName evidence="1">Uncharacterized protein</fullName>
    </submittedName>
</protein>
<dbReference type="Gene3D" id="3.20.20.140">
    <property type="entry name" value="Metal-dependent hydrolases"/>
    <property type="match status" value="1"/>
</dbReference>